<organism evidence="13 14">
    <name type="scientific">Anaeromyxobacter oryzae</name>
    <dbReference type="NCBI Taxonomy" id="2918170"/>
    <lineage>
        <taxon>Bacteria</taxon>
        <taxon>Pseudomonadati</taxon>
        <taxon>Myxococcota</taxon>
        <taxon>Myxococcia</taxon>
        <taxon>Myxococcales</taxon>
        <taxon>Cystobacterineae</taxon>
        <taxon>Anaeromyxobacteraceae</taxon>
        <taxon>Anaeromyxobacter</taxon>
    </lineage>
</organism>
<comment type="function">
    <text evidence="8 10">Specifically methylates the N3 position of the uracil ring of uridine 1498 (m3U1498) in 16S rRNA. Acts on the fully assembled 30S ribosomal subunit.</text>
</comment>
<gene>
    <name evidence="13" type="ORF">AMOR_28080</name>
</gene>
<dbReference type="PANTHER" id="PTHR30027:SF3">
    <property type="entry name" value="16S RRNA (URACIL(1498)-N(3))-METHYLTRANSFERASE"/>
    <property type="match status" value="1"/>
</dbReference>
<evidence type="ECO:0000256" key="3">
    <source>
        <dbReference type="ARBA" id="ARBA00022490"/>
    </source>
</evidence>
<comment type="subcellular location">
    <subcellularLocation>
        <location evidence="1 10">Cytoplasm</location>
    </subcellularLocation>
</comment>
<keyword evidence="14" id="KW-1185">Reference proteome</keyword>
<evidence type="ECO:0000256" key="5">
    <source>
        <dbReference type="ARBA" id="ARBA00022603"/>
    </source>
</evidence>
<dbReference type="InterPro" id="IPR046886">
    <property type="entry name" value="RsmE_MTase_dom"/>
</dbReference>
<keyword evidence="5 10" id="KW-0489">Methyltransferase</keyword>
<dbReference type="Proteomes" id="UP001162891">
    <property type="component" value="Chromosome"/>
</dbReference>
<dbReference type="GO" id="GO:0008168">
    <property type="term" value="F:methyltransferase activity"/>
    <property type="evidence" value="ECO:0007669"/>
    <property type="project" value="UniProtKB-KW"/>
</dbReference>
<evidence type="ECO:0000256" key="8">
    <source>
        <dbReference type="ARBA" id="ARBA00025699"/>
    </source>
</evidence>
<evidence type="ECO:0000256" key="10">
    <source>
        <dbReference type="PIRNR" id="PIRNR015601"/>
    </source>
</evidence>
<name>A0ABN6MS61_9BACT</name>
<proteinExistence type="inferred from homology"/>
<evidence type="ECO:0000256" key="2">
    <source>
        <dbReference type="ARBA" id="ARBA00005528"/>
    </source>
</evidence>
<dbReference type="GO" id="GO:0032259">
    <property type="term" value="P:methylation"/>
    <property type="evidence" value="ECO:0007669"/>
    <property type="project" value="UniProtKB-KW"/>
</dbReference>
<evidence type="ECO:0000256" key="6">
    <source>
        <dbReference type="ARBA" id="ARBA00022679"/>
    </source>
</evidence>
<dbReference type="InterPro" id="IPR029028">
    <property type="entry name" value="Alpha/beta_knot_MTases"/>
</dbReference>
<evidence type="ECO:0000259" key="12">
    <source>
        <dbReference type="Pfam" id="PF20260"/>
    </source>
</evidence>
<feature type="domain" description="Ribosomal RNA small subunit methyltransferase E PUA-like" evidence="12">
    <location>
        <begin position="20"/>
        <end position="54"/>
    </location>
</feature>
<keyword evidence="7 10" id="KW-0949">S-adenosyl-L-methionine</keyword>
<protein>
    <recommendedName>
        <fullName evidence="10">Ribosomal RNA small subunit methyltransferase E</fullName>
        <ecNumber evidence="10">2.1.1.193</ecNumber>
    </recommendedName>
</protein>
<dbReference type="CDD" id="cd18084">
    <property type="entry name" value="RsmE-like"/>
    <property type="match status" value="1"/>
</dbReference>
<dbReference type="PANTHER" id="PTHR30027">
    <property type="entry name" value="RIBOSOMAL RNA SMALL SUBUNIT METHYLTRANSFERASE E"/>
    <property type="match status" value="1"/>
</dbReference>
<dbReference type="InterPro" id="IPR015947">
    <property type="entry name" value="PUA-like_sf"/>
</dbReference>
<keyword evidence="3 10" id="KW-0963">Cytoplasm</keyword>
<dbReference type="InterPro" id="IPR046887">
    <property type="entry name" value="RsmE_PUA-like"/>
</dbReference>
<reference evidence="14" key="1">
    <citation type="journal article" date="2022" name="Int. J. Syst. Evol. Microbiol.">
        <title>Anaeromyxobacter oryzae sp. nov., Anaeromyxobacter diazotrophicus sp. nov. and Anaeromyxobacter paludicola sp. nov., isolated from paddy soils.</title>
        <authorList>
            <person name="Itoh H."/>
            <person name="Xu Z."/>
            <person name="Mise K."/>
            <person name="Masuda Y."/>
            <person name="Ushijima N."/>
            <person name="Hayakawa C."/>
            <person name="Shiratori Y."/>
            <person name="Senoo K."/>
        </authorList>
    </citation>
    <scope>NUCLEOTIDE SEQUENCE [LARGE SCALE GENOMIC DNA]</scope>
    <source>
        <strain evidence="14">Red232</strain>
    </source>
</reference>
<dbReference type="PIRSF" id="PIRSF015601">
    <property type="entry name" value="MTase_slr0722"/>
    <property type="match status" value="1"/>
</dbReference>
<sequence length="240" mass="24600">MTVRRVHLPPARIAGDRAALTEEARHYLRDVLRLAAGAAIEVFDGAGGAYDATIGPGFEALALGPRREAPRAGAEIALLFALSKGEKMDLVVQKATELGVAVIAPFAAERSVVRLEAEKGAERAGRWRRIAEEAARQCGRADVPDVLAPAPLAAALAALPPGAATFVFHPGGAPLATATPTGAPVYAAVVGPEGGLTPGELEACERAGARRAGLGPRVLRAETAAIASVTLLQARFGDLG</sequence>
<evidence type="ECO:0000256" key="1">
    <source>
        <dbReference type="ARBA" id="ARBA00004496"/>
    </source>
</evidence>
<evidence type="ECO:0000259" key="11">
    <source>
        <dbReference type="Pfam" id="PF04452"/>
    </source>
</evidence>
<evidence type="ECO:0000256" key="7">
    <source>
        <dbReference type="ARBA" id="ARBA00022691"/>
    </source>
</evidence>
<dbReference type="Pfam" id="PF04452">
    <property type="entry name" value="Methyltrans_RNA"/>
    <property type="match status" value="1"/>
</dbReference>
<dbReference type="InterPro" id="IPR029026">
    <property type="entry name" value="tRNA_m1G_MTases_N"/>
</dbReference>
<keyword evidence="6 10" id="KW-0808">Transferase</keyword>
<dbReference type="EC" id="2.1.1.193" evidence="10"/>
<feature type="domain" description="Ribosomal RNA small subunit methyltransferase E methyltransferase" evidence="11">
    <location>
        <begin position="75"/>
        <end position="233"/>
    </location>
</feature>
<comment type="similarity">
    <text evidence="2 10">Belongs to the RNA methyltransferase RsmE family.</text>
</comment>
<dbReference type="NCBIfam" id="NF008692">
    <property type="entry name" value="PRK11713.1-5"/>
    <property type="match status" value="1"/>
</dbReference>
<keyword evidence="4 10" id="KW-0698">rRNA processing</keyword>
<evidence type="ECO:0000256" key="9">
    <source>
        <dbReference type="ARBA" id="ARBA00047944"/>
    </source>
</evidence>
<dbReference type="InterPro" id="IPR006700">
    <property type="entry name" value="RsmE"/>
</dbReference>
<dbReference type="NCBIfam" id="TIGR00046">
    <property type="entry name" value="RsmE family RNA methyltransferase"/>
    <property type="match status" value="1"/>
</dbReference>
<evidence type="ECO:0000313" key="13">
    <source>
        <dbReference type="EMBL" id="BDG03812.1"/>
    </source>
</evidence>
<dbReference type="Gene3D" id="3.40.1280.10">
    <property type="match status" value="1"/>
</dbReference>
<dbReference type="RefSeq" id="WP_248362212.1">
    <property type="nucleotide sequence ID" value="NZ_AP025591.1"/>
</dbReference>
<evidence type="ECO:0000313" key="14">
    <source>
        <dbReference type="Proteomes" id="UP001162891"/>
    </source>
</evidence>
<evidence type="ECO:0000256" key="4">
    <source>
        <dbReference type="ARBA" id="ARBA00022552"/>
    </source>
</evidence>
<dbReference type="SUPFAM" id="SSF88697">
    <property type="entry name" value="PUA domain-like"/>
    <property type="match status" value="1"/>
</dbReference>
<dbReference type="EMBL" id="AP025591">
    <property type="protein sequence ID" value="BDG03812.1"/>
    <property type="molecule type" value="Genomic_DNA"/>
</dbReference>
<dbReference type="SUPFAM" id="SSF75217">
    <property type="entry name" value="alpha/beta knot"/>
    <property type="match status" value="1"/>
</dbReference>
<dbReference type="Gene3D" id="2.40.240.20">
    <property type="entry name" value="Hypothetical PUA domain-like, domain 1"/>
    <property type="match status" value="1"/>
</dbReference>
<accession>A0ABN6MS61</accession>
<dbReference type="Pfam" id="PF20260">
    <property type="entry name" value="PUA_4"/>
    <property type="match status" value="1"/>
</dbReference>
<comment type="catalytic activity">
    <reaction evidence="9 10">
        <text>uridine(1498) in 16S rRNA + S-adenosyl-L-methionine = N(3)-methyluridine(1498) in 16S rRNA + S-adenosyl-L-homocysteine + H(+)</text>
        <dbReference type="Rhea" id="RHEA:42920"/>
        <dbReference type="Rhea" id="RHEA-COMP:10283"/>
        <dbReference type="Rhea" id="RHEA-COMP:10284"/>
        <dbReference type="ChEBI" id="CHEBI:15378"/>
        <dbReference type="ChEBI" id="CHEBI:57856"/>
        <dbReference type="ChEBI" id="CHEBI:59789"/>
        <dbReference type="ChEBI" id="CHEBI:65315"/>
        <dbReference type="ChEBI" id="CHEBI:74502"/>
        <dbReference type="EC" id="2.1.1.193"/>
    </reaction>
</comment>